<name>A0A8K0DLL4_9ROSA</name>
<organism evidence="9 10">
    <name type="scientific">Rhamnella rubrinervis</name>
    <dbReference type="NCBI Taxonomy" id="2594499"/>
    <lineage>
        <taxon>Eukaryota</taxon>
        <taxon>Viridiplantae</taxon>
        <taxon>Streptophyta</taxon>
        <taxon>Embryophyta</taxon>
        <taxon>Tracheophyta</taxon>
        <taxon>Spermatophyta</taxon>
        <taxon>Magnoliopsida</taxon>
        <taxon>eudicotyledons</taxon>
        <taxon>Gunneridae</taxon>
        <taxon>Pentapetalae</taxon>
        <taxon>rosids</taxon>
        <taxon>fabids</taxon>
        <taxon>Rosales</taxon>
        <taxon>Rhamnaceae</taxon>
        <taxon>rhamnoid group</taxon>
        <taxon>Rhamneae</taxon>
        <taxon>Rhamnella</taxon>
    </lineage>
</organism>
<comment type="caution">
    <text evidence="9">The sequence shown here is derived from an EMBL/GenBank/DDBJ whole genome shotgun (WGS) entry which is preliminary data.</text>
</comment>
<dbReference type="PANTHER" id="PTHR47956:SF17">
    <property type="entry name" value="CYTOCHROME P450 71B36-LIKE"/>
    <property type="match status" value="1"/>
</dbReference>
<evidence type="ECO:0000256" key="2">
    <source>
        <dbReference type="ARBA" id="ARBA00010617"/>
    </source>
</evidence>
<proteinExistence type="inferred from homology"/>
<dbReference type="GO" id="GO:0016020">
    <property type="term" value="C:membrane"/>
    <property type="evidence" value="ECO:0007669"/>
    <property type="project" value="UniProtKB-SubCell"/>
</dbReference>
<dbReference type="InterPro" id="IPR002401">
    <property type="entry name" value="Cyt_P450_E_grp-I"/>
</dbReference>
<keyword evidence="5 8" id="KW-0560">Oxidoreductase</keyword>
<keyword evidence="4" id="KW-1133">Transmembrane helix</keyword>
<keyword evidence="7 8" id="KW-0408">Iron</keyword>
<dbReference type="OrthoDB" id="2789670at2759"/>
<comment type="cofactor">
    <cofactor evidence="7">
        <name>heme</name>
        <dbReference type="ChEBI" id="CHEBI:30413"/>
    </cofactor>
</comment>
<dbReference type="Proteomes" id="UP000796880">
    <property type="component" value="Unassembled WGS sequence"/>
</dbReference>
<evidence type="ECO:0000256" key="5">
    <source>
        <dbReference type="ARBA" id="ARBA00023002"/>
    </source>
</evidence>
<feature type="binding site" description="axial binding residue" evidence="7">
    <location>
        <position position="325"/>
    </location>
    <ligand>
        <name>heme</name>
        <dbReference type="ChEBI" id="CHEBI:30413"/>
    </ligand>
    <ligandPart>
        <name>Fe</name>
        <dbReference type="ChEBI" id="CHEBI:18248"/>
    </ligandPart>
</feature>
<evidence type="ECO:0000256" key="1">
    <source>
        <dbReference type="ARBA" id="ARBA00004167"/>
    </source>
</evidence>
<dbReference type="Gene3D" id="1.10.630.10">
    <property type="entry name" value="Cytochrome P450"/>
    <property type="match status" value="1"/>
</dbReference>
<dbReference type="Pfam" id="PF02458">
    <property type="entry name" value="Transferase"/>
    <property type="match status" value="1"/>
</dbReference>
<accession>A0A8K0DLL4</accession>
<evidence type="ECO:0000256" key="3">
    <source>
        <dbReference type="ARBA" id="ARBA00022692"/>
    </source>
</evidence>
<dbReference type="PROSITE" id="PS00086">
    <property type="entry name" value="CYTOCHROME_P450"/>
    <property type="match status" value="1"/>
</dbReference>
<dbReference type="InterPro" id="IPR017972">
    <property type="entry name" value="Cyt_P450_CS"/>
</dbReference>
<evidence type="ECO:0000313" key="10">
    <source>
        <dbReference type="Proteomes" id="UP000796880"/>
    </source>
</evidence>
<comment type="similarity">
    <text evidence="2 8">Belongs to the cytochrome P450 family.</text>
</comment>
<evidence type="ECO:0008006" key="11">
    <source>
        <dbReference type="Google" id="ProtNLM"/>
    </source>
</evidence>
<dbReference type="SUPFAM" id="SSF48264">
    <property type="entry name" value="Cytochrome P450"/>
    <property type="match status" value="1"/>
</dbReference>
<reference evidence="9" key="1">
    <citation type="submission" date="2020-03" db="EMBL/GenBank/DDBJ databases">
        <title>A high-quality chromosome-level genome assembly of a woody plant with both climbing and erect habits, Rhamnella rubrinervis.</title>
        <authorList>
            <person name="Lu Z."/>
            <person name="Yang Y."/>
            <person name="Zhu X."/>
            <person name="Sun Y."/>
        </authorList>
    </citation>
    <scope>NUCLEOTIDE SEQUENCE</scope>
    <source>
        <strain evidence="9">BYM</strain>
        <tissue evidence="9">Leaf</tissue>
    </source>
</reference>
<evidence type="ECO:0000256" key="6">
    <source>
        <dbReference type="ARBA" id="ARBA00023136"/>
    </source>
</evidence>
<dbReference type="InterPro" id="IPR023213">
    <property type="entry name" value="CAT-like_dom_sf"/>
</dbReference>
<keyword evidence="10" id="KW-1185">Reference proteome</keyword>
<dbReference type="AlphaFoldDB" id="A0A8K0DLL4"/>
<evidence type="ECO:0000256" key="8">
    <source>
        <dbReference type="RuleBase" id="RU000461"/>
    </source>
</evidence>
<dbReference type="Gene3D" id="3.30.559.10">
    <property type="entry name" value="Chloramphenicol acetyltransferase-like domain"/>
    <property type="match status" value="1"/>
</dbReference>
<evidence type="ECO:0000256" key="7">
    <source>
        <dbReference type="PIRSR" id="PIRSR602401-1"/>
    </source>
</evidence>
<dbReference type="InterPro" id="IPR050193">
    <property type="entry name" value="Cytochrome_P450_71"/>
</dbReference>
<dbReference type="InterPro" id="IPR001128">
    <property type="entry name" value="Cyt_P450"/>
</dbReference>
<dbReference type="EMBL" id="VOIH02000012">
    <property type="protein sequence ID" value="KAF3431168.1"/>
    <property type="molecule type" value="Genomic_DNA"/>
</dbReference>
<dbReference type="GO" id="GO:0004497">
    <property type="term" value="F:monooxygenase activity"/>
    <property type="evidence" value="ECO:0007669"/>
    <property type="project" value="UniProtKB-KW"/>
</dbReference>
<protein>
    <recommendedName>
        <fullName evidence="11">Cytochrome P450</fullName>
    </recommendedName>
</protein>
<dbReference type="GO" id="GO:0016705">
    <property type="term" value="F:oxidoreductase activity, acting on paired donors, with incorporation or reduction of molecular oxygen"/>
    <property type="evidence" value="ECO:0007669"/>
    <property type="project" value="InterPro"/>
</dbReference>
<comment type="subcellular location">
    <subcellularLocation>
        <location evidence="1">Membrane</location>
        <topology evidence="1">Single-pass membrane protein</topology>
    </subcellularLocation>
</comment>
<dbReference type="InterPro" id="IPR036396">
    <property type="entry name" value="Cyt_P450_sf"/>
</dbReference>
<dbReference type="PANTHER" id="PTHR47956">
    <property type="entry name" value="CYTOCHROME P450 71B11-RELATED"/>
    <property type="match status" value="1"/>
</dbReference>
<dbReference type="GO" id="GO:0020037">
    <property type="term" value="F:heme binding"/>
    <property type="evidence" value="ECO:0007669"/>
    <property type="project" value="InterPro"/>
</dbReference>
<sequence length="389" mass="44336">MNRTFIKPKEATPDDRKKYILSWFDRCIDRTYTPLVFLFDNDAGHNSSNLKRSLSQALNLYYPFSGRLHKSTDSITCNDAGGLYIETHLNHSVSNFYDNSEFIGTPIPDGLHWKDVNENGDVLAIQVSHFIGGGLALAVCLSHRIGDFSTLTNFLKYWSGISRGVEVTVELEDLYDACSFFNASQKDCQFFGPQPEILPTTVGKKYVFDKEQIAHLKNMRQHIGKGQATYIRMSTSARVCLKETLRLHPPAPLLLPRETISHFQINGYDIHPKTLIQVNAWAIGRDPQYWNNPEEFIPERFADDSIDFKGQNFEYLPFGSGRRICPGIYMATTSVELGLANLLYWFDWKLPQGMTEDDINMEEKAGLSLTVSMKVDLQLVPVEYFCRQS</sequence>
<keyword evidence="8" id="KW-0503">Monooxygenase</keyword>
<evidence type="ECO:0000256" key="4">
    <source>
        <dbReference type="ARBA" id="ARBA00022989"/>
    </source>
</evidence>
<dbReference type="Pfam" id="PF00067">
    <property type="entry name" value="p450"/>
    <property type="match status" value="1"/>
</dbReference>
<evidence type="ECO:0000313" key="9">
    <source>
        <dbReference type="EMBL" id="KAF3431168.1"/>
    </source>
</evidence>
<keyword evidence="7 8" id="KW-0479">Metal-binding</keyword>
<dbReference type="GO" id="GO:0005506">
    <property type="term" value="F:iron ion binding"/>
    <property type="evidence" value="ECO:0007669"/>
    <property type="project" value="InterPro"/>
</dbReference>
<dbReference type="PRINTS" id="PR00463">
    <property type="entry name" value="EP450I"/>
</dbReference>
<gene>
    <name evidence="9" type="ORF">FNV43_RR25898</name>
</gene>
<keyword evidence="3" id="KW-0812">Transmembrane</keyword>
<keyword evidence="6" id="KW-0472">Membrane</keyword>
<keyword evidence="7 8" id="KW-0349">Heme</keyword>